<sequence length="116" mass="11678">MHMKSLVSAGALAIALGLGAPAVMAQDAMAAPTMIGNQTLTEADATRVQTYCDDLLTASEQTDTATTGSEDAGTTESDTSENDADQAAVGGVDLDQVTIENCAEAGFVEGPVTPTP</sequence>
<name>A0AAJ5VW89_9HYPH</name>
<evidence type="ECO:0000313" key="3">
    <source>
        <dbReference type="EMBL" id="WEK05335.1"/>
    </source>
</evidence>
<feature type="chain" id="PRO_5042556102" description="Secreted protein" evidence="2">
    <location>
        <begin position="26"/>
        <end position="116"/>
    </location>
</feature>
<evidence type="ECO:0008006" key="5">
    <source>
        <dbReference type="Google" id="ProtNLM"/>
    </source>
</evidence>
<dbReference type="AlphaFoldDB" id="A0AAJ5VW89"/>
<feature type="region of interest" description="Disordered" evidence="1">
    <location>
        <begin position="58"/>
        <end position="90"/>
    </location>
</feature>
<evidence type="ECO:0000313" key="4">
    <source>
        <dbReference type="Proteomes" id="UP001217476"/>
    </source>
</evidence>
<evidence type="ECO:0000256" key="1">
    <source>
        <dbReference type="SAM" id="MobiDB-lite"/>
    </source>
</evidence>
<feature type="compositionally biased region" description="Polar residues" evidence="1">
    <location>
        <begin position="58"/>
        <end position="77"/>
    </location>
</feature>
<protein>
    <recommendedName>
        <fullName evidence="5">Secreted protein</fullName>
    </recommendedName>
</protein>
<dbReference type="Proteomes" id="UP001217476">
    <property type="component" value="Chromosome"/>
</dbReference>
<reference evidence="3" key="1">
    <citation type="submission" date="2023-03" db="EMBL/GenBank/DDBJ databases">
        <title>Andean soil-derived lignocellulolytic bacterial consortium as a source of novel taxa and putative plastic-active enzymes.</title>
        <authorList>
            <person name="Diaz-Garcia L."/>
            <person name="Chuvochina M."/>
            <person name="Feuerriegel G."/>
            <person name="Bunk B."/>
            <person name="Sproer C."/>
            <person name="Streit W.R."/>
            <person name="Rodriguez L.M."/>
            <person name="Overmann J."/>
            <person name="Jimenez D.J."/>
        </authorList>
    </citation>
    <scope>NUCLEOTIDE SEQUENCE</scope>
    <source>
        <strain evidence="3">MAG 4196</strain>
    </source>
</reference>
<evidence type="ECO:0000256" key="2">
    <source>
        <dbReference type="SAM" id="SignalP"/>
    </source>
</evidence>
<proteinExistence type="predicted"/>
<accession>A0AAJ5VW89</accession>
<feature type="signal peptide" evidence="2">
    <location>
        <begin position="1"/>
        <end position="25"/>
    </location>
</feature>
<keyword evidence="2" id="KW-0732">Signal</keyword>
<gene>
    <name evidence="3" type="ORF">P0Y65_03490</name>
</gene>
<dbReference type="EMBL" id="CP119312">
    <property type="protein sequence ID" value="WEK05335.1"/>
    <property type="molecule type" value="Genomic_DNA"/>
</dbReference>
<organism evidence="3 4">
    <name type="scientific">Candidatus Devosia phytovorans</name>
    <dbReference type="NCBI Taxonomy" id="3121372"/>
    <lineage>
        <taxon>Bacteria</taxon>
        <taxon>Pseudomonadati</taxon>
        <taxon>Pseudomonadota</taxon>
        <taxon>Alphaproteobacteria</taxon>
        <taxon>Hyphomicrobiales</taxon>
        <taxon>Devosiaceae</taxon>
        <taxon>Devosia</taxon>
    </lineage>
</organism>